<dbReference type="AlphaFoldDB" id="A0A556QKF6"/>
<reference evidence="2 3" key="1">
    <citation type="submission" date="2019-07" db="EMBL/GenBank/DDBJ databases">
        <title>Description of 53C-WASEF.</title>
        <authorList>
            <person name="Pitt A."/>
            <person name="Hahn M.W."/>
        </authorList>
    </citation>
    <scope>NUCLEOTIDE SEQUENCE [LARGE SCALE GENOMIC DNA]</scope>
    <source>
        <strain evidence="2 3">53C-WASEF</strain>
    </source>
</reference>
<dbReference type="EMBL" id="VMBG01000002">
    <property type="protein sequence ID" value="TSJ77126.1"/>
    <property type="molecule type" value="Genomic_DNA"/>
</dbReference>
<dbReference type="Proteomes" id="UP000315648">
    <property type="component" value="Unassembled WGS sequence"/>
</dbReference>
<name>A0A556QKF6_9BACT</name>
<dbReference type="PANTHER" id="PTHR10151:SF120">
    <property type="entry name" value="BIS(5'-ADENOSYL)-TRIPHOSPHATASE"/>
    <property type="match status" value="1"/>
</dbReference>
<gene>
    <name evidence="2" type="ORF">FPL22_13570</name>
</gene>
<dbReference type="Pfam" id="PF01663">
    <property type="entry name" value="Phosphodiest"/>
    <property type="match status" value="2"/>
</dbReference>
<feature type="signal peptide" evidence="1">
    <location>
        <begin position="1"/>
        <end position="24"/>
    </location>
</feature>
<dbReference type="OrthoDB" id="9779418at2"/>
<evidence type="ECO:0000313" key="2">
    <source>
        <dbReference type="EMBL" id="TSJ77126.1"/>
    </source>
</evidence>
<protein>
    <submittedName>
        <fullName evidence="2">Sulfatase-like hydrolase/transferase</fullName>
    </submittedName>
</protein>
<comment type="caution">
    <text evidence="2">The sequence shown here is derived from an EMBL/GenBank/DDBJ whole genome shotgun (WGS) entry which is preliminary data.</text>
</comment>
<keyword evidence="1" id="KW-0732">Signal</keyword>
<dbReference type="SUPFAM" id="SSF53649">
    <property type="entry name" value="Alkaline phosphatase-like"/>
    <property type="match status" value="1"/>
</dbReference>
<dbReference type="InterPro" id="IPR002591">
    <property type="entry name" value="Phosphodiest/P_Trfase"/>
</dbReference>
<evidence type="ECO:0000313" key="3">
    <source>
        <dbReference type="Proteomes" id="UP000315648"/>
    </source>
</evidence>
<proteinExistence type="predicted"/>
<keyword evidence="3" id="KW-1185">Reference proteome</keyword>
<feature type="chain" id="PRO_5022181004" evidence="1">
    <location>
        <begin position="25"/>
        <end position="308"/>
    </location>
</feature>
<dbReference type="RefSeq" id="WP_144230947.1">
    <property type="nucleotide sequence ID" value="NZ_CBCRVV010000011.1"/>
</dbReference>
<accession>A0A556QKF6</accession>
<sequence length="308" mass="32978">MITRIRPFLICVLAVVCLGSPSQAAPRAEHVFVISFDQAAPAGINRANMPLFKAMAAEGAHTWEAYTIVPSITLPSHVSMLTGVGIQKHQILWNEWDETRPKLAVPTIFHLAKAKGLSTAMIAAKNKFRTFEQAGGLDTFLIPEDAKAKDIGAAVADLLKTKQPNLIFIHFADPDTTGHQYGVDSAEKMQALADCDQALGVIRAAIAAAGIADKSVMILTADHGGHDRPAAEIAERIKRGQPPSPGTHGLPDSSDVIIPWIAWGKGVKPGFTVTAPVVQYDTAATALWLLDVPVPESFWGRPVVSAFE</sequence>
<keyword evidence="2" id="KW-0808">Transferase</keyword>
<dbReference type="GO" id="GO:0016740">
    <property type="term" value="F:transferase activity"/>
    <property type="evidence" value="ECO:0007669"/>
    <property type="project" value="UniProtKB-KW"/>
</dbReference>
<dbReference type="InterPro" id="IPR017850">
    <property type="entry name" value="Alkaline_phosphatase_core_sf"/>
</dbReference>
<keyword evidence="2" id="KW-0378">Hydrolase</keyword>
<dbReference type="GO" id="GO:0016787">
    <property type="term" value="F:hydrolase activity"/>
    <property type="evidence" value="ECO:0007669"/>
    <property type="project" value="UniProtKB-KW"/>
</dbReference>
<organism evidence="2 3">
    <name type="scientific">Rariglobus hedericola</name>
    <dbReference type="NCBI Taxonomy" id="2597822"/>
    <lineage>
        <taxon>Bacteria</taxon>
        <taxon>Pseudomonadati</taxon>
        <taxon>Verrucomicrobiota</taxon>
        <taxon>Opitutia</taxon>
        <taxon>Opitutales</taxon>
        <taxon>Opitutaceae</taxon>
        <taxon>Rariglobus</taxon>
    </lineage>
</organism>
<dbReference type="Gene3D" id="3.40.720.10">
    <property type="entry name" value="Alkaline Phosphatase, subunit A"/>
    <property type="match status" value="1"/>
</dbReference>
<evidence type="ECO:0000256" key="1">
    <source>
        <dbReference type="SAM" id="SignalP"/>
    </source>
</evidence>
<dbReference type="PANTHER" id="PTHR10151">
    <property type="entry name" value="ECTONUCLEOTIDE PYROPHOSPHATASE/PHOSPHODIESTERASE"/>
    <property type="match status" value="1"/>
</dbReference>